<dbReference type="Gene3D" id="3.30.559.10">
    <property type="entry name" value="Chloramphenicol acetyltransferase-like domain"/>
    <property type="match status" value="1"/>
</dbReference>
<dbReference type="EMBL" id="WIGM01000382">
    <property type="protein sequence ID" value="KAF6827009.1"/>
    <property type="molecule type" value="Genomic_DNA"/>
</dbReference>
<keyword evidence="2" id="KW-0597">Phosphoprotein</keyword>
<dbReference type="SUPFAM" id="SSF47336">
    <property type="entry name" value="ACP-like"/>
    <property type="match status" value="1"/>
</dbReference>
<protein>
    <recommendedName>
        <fullName evidence="4">Carrier domain-containing protein</fullName>
    </recommendedName>
</protein>
<dbReference type="PANTHER" id="PTHR45527">
    <property type="entry name" value="NONRIBOSOMAL PEPTIDE SYNTHETASE"/>
    <property type="match status" value="1"/>
</dbReference>
<sequence length="843" mass="91914">MVKWADKVRLNNIYGPAECTVWCFVQRDVKSTDNENRFGHGIGARGWIADPDDSDRLLPVGAVGELLVEGPLLARGYLNNPEQTAASFITDPTWLHMFGPVDKRRLYKTGDLVRYDPTDGAMIFVGRKDTQVKLRGQRIELGEIEHHLRLALGTADDAAAVNDVVVDVFKPSPSSDAVLVAFISIGSSFRPDPDQEGLGAEVKEYVSSVARVSKKALAQVLPSYMIPAVFVPVEKVPLSTSGKTDMRTLRKICSSLSWAELLDIASGSSSTGGHQGEKGVAGRTEAESHMAEAWAKLLGISPDRIAPSDSFISLGGNSLMAIHLVAAYRARGLSLAVADILQHPGLSAMTSCVVPIRPAKSTMVNLDEFSGMSAGEVSREALFADAAQQCGVGRDAVVAVYPCTPLQQEMMDLSMAGKTSQFAHELSRLWPALDFGRFKRAWEEVVRVHPILRTRFIRSSHDGVLRQAVIDEALWWEAPRSFDDYMASNFPTWTTKLGDRLARWSLYEEEHGDGQASSQMLIISLHHSIFDGVVLHHVFSQLFAAYSGTELPRNPPNFGEYLWRVSLDVEKKAGDHIAFWDKYLTGWEQAGAFPPAIEPHGHQVQATGGAMRFLPFEGGVRPELGNLTLSTLLRGSWALLLARRTASKCVVFSTFLAGRNVDMDGIEGLVAPTFTHVPILARVSAAEEEEEEDEDEAQTVRQFLGTIQADAIAMIPYEATGMPTIRQACRSGTQPSYLSRNLVVVQPMPKGGGMLPAKGGDGQPLPFPGDILCGPRIDAAAMGAFNPFPLLMEMTMLDEGVAFRVSFDGQILSAEQVEELLDELALIIQTLPGQLDHAVARVV</sequence>
<dbReference type="InterPro" id="IPR042099">
    <property type="entry name" value="ANL_N_sf"/>
</dbReference>
<dbReference type="PROSITE" id="PS50075">
    <property type="entry name" value="CARRIER"/>
    <property type="match status" value="1"/>
</dbReference>
<evidence type="ECO:0000256" key="1">
    <source>
        <dbReference type="ARBA" id="ARBA00022450"/>
    </source>
</evidence>
<dbReference type="InterPro" id="IPR009081">
    <property type="entry name" value="PP-bd_ACP"/>
</dbReference>
<dbReference type="InterPro" id="IPR036736">
    <property type="entry name" value="ACP-like_sf"/>
</dbReference>
<feature type="domain" description="Carrier" evidence="4">
    <location>
        <begin position="281"/>
        <end position="357"/>
    </location>
</feature>
<gene>
    <name evidence="5" type="ORF">CMUS01_09194</name>
</gene>
<organism evidence="5 6">
    <name type="scientific">Colletotrichum musicola</name>
    <dbReference type="NCBI Taxonomy" id="2175873"/>
    <lineage>
        <taxon>Eukaryota</taxon>
        <taxon>Fungi</taxon>
        <taxon>Dikarya</taxon>
        <taxon>Ascomycota</taxon>
        <taxon>Pezizomycotina</taxon>
        <taxon>Sordariomycetes</taxon>
        <taxon>Hypocreomycetidae</taxon>
        <taxon>Glomerellales</taxon>
        <taxon>Glomerellaceae</taxon>
        <taxon>Colletotrichum</taxon>
        <taxon>Colletotrichum orchidearum species complex</taxon>
    </lineage>
</organism>
<reference evidence="5" key="1">
    <citation type="journal article" date="2020" name="Phytopathology">
        <title>Genome Sequence Resources of Colletotrichum truncatum, C. plurivorum, C. musicola, and C. sojae: Four Species Pathogenic to Soybean (Glycine max).</title>
        <authorList>
            <person name="Rogerio F."/>
            <person name="Boufleur T.R."/>
            <person name="Ciampi-Guillardi M."/>
            <person name="Sukno S.A."/>
            <person name="Thon M.R."/>
            <person name="Massola Junior N.S."/>
            <person name="Baroncelli R."/>
        </authorList>
    </citation>
    <scope>NUCLEOTIDE SEQUENCE</scope>
    <source>
        <strain evidence="5">LFN0074</strain>
    </source>
</reference>
<dbReference type="GO" id="GO:0005737">
    <property type="term" value="C:cytoplasm"/>
    <property type="evidence" value="ECO:0007669"/>
    <property type="project" value="TreeGrafter"/>
</dbReference>
<dbReference type="InterPro" id="IPR045851">
    <property type="entry name" value="AMP-bd_C_sf"/>
</dbReference>
<evidence type="ECO:0000313" key="5">
    <source>
        <dbReference type="EMBL" id="KAF6827009.1"/>
    </source>
</evidence>
<dbReference type="Gene3D" id="1.10.1200.10">
    <property type="entry name" value="ACP-like"/>
    <property type="match status" value="1"/>
</dbReference>
<dbReference type="Gene3D" id="3.30.559.30">
    <property type="entry name" value="Nonribosomal peptide synthetase, condensation domain"/>
    <property type="match status" value="1"/>
</dbReference>
<keyword evidence="1" id="KW-0596">Phosphopantetheine</keyword>
<dbReference type="Gene3D" id="3.40.50.12780">
    <property type="entry name" value="N-terminal domain of ligase-like"/>
    <property type="match status" value="1"/>
</dbReference>
<dbReference type="PANTHER" id="PTHR45527:SF1">
    <property type="entry name" value="FATTY ACID SYNTHASE"/>
    <property type="match status" value="1"/>
</dbReference>
<dbReference type="SUPFAM" id="SSF56801">
    <property type="entry name" value="Acetyl-CoA synthetase-like"/>
    <property type="match status" value="1"/>
</dbReference>
<dbReference type="GO" id="GO:0016874">
    <property type="term" value="F:ligase activity"/>
    <property type="evidence" value="ECO:0007669"/>
    <property type="project" value="UniProtKB-KW"/>
</dbReference>
<dbReference type="GO" id="GO:0031177">
    <property type="term" value="F:phosphopantetheine binding"/>
    <property type="evidence" value="ECO:0007669"/>
    <property type="project" value="InterPro"/>
</dbReference>
<dbReference type="InterPro" id="IPR001242">
    <property type="entry name" value="Condensation_dom"/>
</dbReference>
<keyword evidence="3" id="KW-0436">Ligase</keyword>
<dbReference type="SMART" id="SM00823">
    <property type="entry name" value="PKS_PP"/>
    <property type="match status" value="1"/>
</dbReference>
<keyword evidence="6" id="KW-1185">Reference proteome</keyword>
<dbReference type="OrthoDB" id="416786at2759"/>
<evidence type="ECO:0000256" key="2">
    <source>
        <dbReference type="ARBA" id="ARBA00022553"/>
    </source>
</evidence>
<dbReference type="GO" id="GO:0044550">
    <property type="term" value="P:secondary metabolite biosynthetic process"/>
    <property type="evidence" value="ECO:0007669"/>
    <property type="project" value="TreeGrafter"/>
</dbReference>
<dbReference type="Gene3D" id="3.30.300.30">
    <property type="match status" value="1"/>
</dbReference>
<dbReference type="Pfam" id="PF00668">
    <property type="entry name" value="Condensation"/>
    <property type="match status" value="1"/>
</dbReference>
<dbReference type="InterPro" id="IPR023213">
    <property type="entry name" value="CAT-like_dom_sf"/>
</dbReference>
<dbReference type="AlphaFoldDB" id="A0A8H6K8R7"/>
<dbReference type="GO" id="GO:0043041">
    <property type="term" value="P:amino acid activation for nonribosomal peptide biosynthetic process"/>
    <property type="evidence" value="ECO:0007669"/>
    <property type="project" value="TreeGrafter"/>
</dbReference>
<name>A0A8H6K8R7_9PEZI</name>
<dbReference type="SUPFAM" id="SSF52777">
    <property type="entry name" value="CoA-dependent acyltransferases"/>
    <property type="match status" value="2"/>
</dbReference>
<proteinExistence type="predicted"/>
<evidence type="ECO:0000313" key="6">
    <source>
        <dbReference type="Proteomes" id="UP000639643"/>
    </source>
</evidence>
<dbReference type="FunFam" id="3.30.300.30:FF:000015">
    <property type="entry name" value="Nonribosomal peptide synthase SidD"/>
    <property type="match status" value="1"/>
</dbReference>
<evidence type="ECO:0000256" key="3">
    <source>
        <dbReference type="ARBA" id="ARBA00022598"/>
    </source>
</evidence>
<dbReference type="InterPro" id="IPR020806">
    <property type="entry name" value="PKS_PP-bd"/>
</dbReference>
<dbReference type="Pfam" id="PF00550">
    <property type="entry name" value="PP-binding"/>
    <property type="match status" value="1"/>
</dbReference>
<evidence type="ECO:0000259" key="4">
    <source>
        <dbReference type="PROSITE" id="PS50075"/>
    </source>
</evidence>
<accession>A0A8H6K8R7</accession>
<dbReference type="Proteomes" id="UP000639643">
    <property type="component" value="Unassembled WGS sequence"/>
</dbReference>
<comment type="caution">
    <text evidence="5">The sequence shown here is derived from an EMBL/GenBank/DDBJ whole genome shotgun (WGS) entry which is preliminary data.</text>
</comment>
<dbReference type="CDD" id="cd19545">
    <property type="entry name" value="FUM14_C_NRPS-like"/>
    <property type="match status" value="1"/>
</dbReference>